<evidence type="ECO:0000313" key="3">
    <source>
        <dbReference type="EMBL" id="KAK1445109.1"/>
    </source>
</evidence>
<dbReference type="GO" id="GO:0006508">
    <property type="term" value="P:proteolysis"/>
    <property type="evidence" value="ECO:0007669"/>
    <property type="project" value="UniProtKB-KW"/>
</dbReference>
<proteinExistence type="inferred from homology"/>
<dbReference type="InterPro" id="IPR025257">
    <property type="entry name" value="MINDY-3/4_CD"/>
</dbReference>
<dbReference type="SMART" id="SM01174">
    <property type="entry name" value="DUF4205"/>
    <property type="match status" value="1"/>
</dbReference>
<comment type="similarity">
    <text evidence="1">Belongs to the MINDY deubiquitinase family. FAM188 subfamily.</text>
</comment>
<comment type="caution">
    <text evidence="3">The sequence shown here is derived from an EMBL/GenBank/DDBJ whole genome shotgun (WGS) entry which is preliminary data.</text>
</comment>
<protein>
    <submittedName>
        <fullName evidence="3">Deubiquitinating enzyme MINDY-3/4</fullName>
    </submittedName>
</protein>
<dbReference type="Proteomes" id="UP001230268">
    <property type="component" value="Unassembled WGS sequence"/>
</dbReference>
<keyword evidence="4" id="KW-1185">Reference proteome</keyword>
<sequence>MGHSGSARQLAEESGEHDEALKLALKLSMEEYKGSIMRMNGYEKQKSGFFNSLIEYADNQGEYSKAQGDVVSMEYIINEMQRYHKVIKNEVNQAAIMNNSNEVDGLDNLQKHSLSRNMLTDLVKLLFGNDEKRDAEPDEIALWCKQGFRFHEDPNLFWGLSQSYVGPCGVLATVQSYMLHCLLFNHEIYGSMEHMLEEEPADAVLMRLRTLYFNFITVNHPDFPQEWLHIPSLLEAICALIYNATPSSKYTILLFEPLRKSTAGNPIHSIIYSSKYIHREFNNIADVASHLLKNLHLLMCEMGVVSFTLSLLATRGIANVQNDMDDPNQPLVGAHGHSTQELVNLMLHGKAVSNVFDGEKVINGNDTFTMFKLKGITKEVNIGFLTEQEARRHCKVGSYLKNPKLPIWVVSSLNHYSVIFGMDITYCKRTELDIYRENALNIWSCIDQEDDKLISDKMLPSLLDMLAIPSMYNDACEKLITDSGVILQSDFMEWYLAQTTNRTFTKQADTLTLFQYNGQEKHSPLTMITVKRAEAIDKARMVGQRGDTSGVDADILGYAEGKSFHTAKIVWTRWPRTFVQAVSITNTPSTKEHSENEML</sequence>
<dbReference type="AlphaFoldDB" id="A0AAD8UWQ0"/>
<dbReference type="GO" id="GO:0071108">
    <property type="term" value="P:protein K48-linked deubiquitination"/>
    <property type="evidence" value="ECO:0007669"/>
    <property type="project" value="InterPro"/>
</dbReference>
<reference evidence="3" key="1">
    <citation type="submission" date="2023-08" db="EMBL/GenBank/DDBJ databases">
        <title>Draft sequence of the Babesia gibsoni genome.</title>
        <authorList>
            <person name="Yamagishi J.Y."/>
            <person name="Xuan X.X."/>
        </authorList>
    </citation>
    <scope>NUCLEOTIDE SEQUENCE</scope>
    <source>
        <strain evidence="3">Azabu</strain>
    </source>
</reference>
<dbReference type="PANTHER" id="PTHR12473">
    <property type="entry name" value="UBIQUITIN CARBOXYL-TERMINAL HYDROLASE MINDY-4-RELATED"/>
    <property type="match status" value="1"/>
</dbReference>
<name>A0AAD8UWQ0_BABGI</name>
<dbReference type="GO" id="GO:0004843">
    <property type="term" value="F:cysteine-type deubiquitinase activity"/>
    <property type="evidence" value="ECO:0007669"/>
    <property type="project" value="UniProtKB-EC"/>
</dbReference>
<dbReference type="PANTHER" id="PTHR12473:SF8">
    <property type="entry name" value="UBIQUITIN CARBOXYL-TERMINAL HYDROLASE MINDY-4-RELATED"/>
    <property type="match status" value="1"/>
</dbReference>
<evidence type="ECO:0000256" key="1">
    <source>
        <dbReference type="ARBA" id="ARBA00011074"/>
    </source>
</evidence>
<evidence type="ECO:0000313" key="4">
    <source>
        <dbReference type="Proteomes" id="UP001230268"/>
    </source>
</evidence>
<dbReference type="GO" id="GO:1990380">
    <property type="term" value="F:K48-linked deubiquitinase activity"/>
    <property type="evidence" value="ECO:0007669"/>
    <property type="project" value="InterPro"/>
</dbReference>
<gene>
    <name evidence="3" type="ORF">BgAZ_110150</name>
</gene>
<organism evidence="3 4">
    <name type="scientific">Babesia gibsoni</name>
    <dbReference type="NCBI Taxonomy" id="33632"/>
    <lineage>
        <taxon>Eukaryota</taxon>
        <taxon>Sar</taxon>
        <taxon>Alveolata</taxon>
        <taxon>Apicomplexa</taxon>
        <taxon>Aconoidasida</taxon>
        <taxon>Piroplasmida</taxon>
        <taxon>Babesiidae</taxon>
        <taxon>Babesia</taxon>
    </lineage>
</organism>
<accession>A0AAD8UWQ0</accession>
<feature type="domain" description="Deubiquitinating enzyme MINDY-3/4 conserved" evidence="2">
    <location>
        <begin position="123"/>
        <end position="490"/>
    </location>
</feature>
<dbReference type="EMBL" id="JAVEPI010000001">
    <property type="protein sequence ID" value="KAK1445109.1"/>
    <property type="molecule type" value="Genomic_DNA"/>
</dbReference>
<dbReference type="Pfam" id="PF13898">
    <property type="entry name" value="MINDY-3_4_CD"/>
    <property type="match status" value="1"/>
</dbReference>
<evidence type="ECO:0000259" key="2">
    <source>
        <dbReference type="SMART" id="SM01174"/>
    </source>
</evidence>
<dbReference type="InterPro" id="IPR039785">
    <property type="entry name" value="MINY3/4"/>
</dbReference>